<proteinExistence type="predicted"/>
<dbReference type="Proteomes" id="UP000284835">
    <property type="component" value="Unassembled WGS sequence"/>
</dbReference>
<evidence type="ECO:0000313" key="3">
    <source>
        <dbReference type="Proteomes" id="UP000283297"/>
    </source>
</evidence>
<comment type="caution">
    <text evidence="1">The sequence shown here is derived from an EMBL/GenBank/DDBJ whole genome shotgun (WGS) entry which is preliminary data.</text>
</comment>
<reference evidence="3 4" key="1">
    <citation type="submission" date="2018-08" db="EMBL/GenBank/DDBJ databases">
        <title>A genome reference for cultivated species of the human gut microbiota.</title>
        <authorList>
            <person name="Zou Y."/>
            <person name="Xue W."/>
            <person name="Luo G."/>
        </authorList>
    </citation>
    <scope>NUCLEOTIDE SEQUENCE [LARGE SCALE GENOMIC DNA]</scope>
    <source>
        <strain evidence="2 3">AF38-24</strain>
        <strain evidence="1 4">AM30-13AC</strain>
    </source>
</reference>
<sequence length="373" mass="43168">MEENMNLKIKFYNNHFTKKIDNKKGMNIYNQNGQEYLIVERDYIYDLKLSDSLKDDYTSKVISDGNHQCSFIVDFNGIDNFIASKSLIFNDYDVRELVIKHLNLVEGKFKRFGASGSRPSEKHPGGEVVELQTIDVKNKTGCAGSVSGYLDMSNNEYSKAISLSEDGLTLREERTVYSHTIWIPENSKPIIVRVQSNIKGLSLLSVILEECKKMKIHACGISVAIDGMKTLGIKGRVLKNIPIQPFKELQEATDIAVEKEFLMPKCSTFLMYGTLYNRFEPEWREFTKGRQYEKRGHYHAKINGDYLENVHEVFHVRDVFLNKEQCVEISIYPASKTYRIIPITKKGNEYITCSFEKNINKYVENYCNYDYYL</sequence>
<dbReference type="RefSeq" id="WP_055164632.1">
    <property type="nucleotide sequence ID" value="NZ_JADNCL010000003.1"/>
</dbReference>
<accession>A0A414I0C5</accession>
<dbReference type="Proteomes" id="UP000283297">
    <property type="component" value="Unassembled WGS sequence"/>
</dbReference>
<dbReference type="EMBL" id="QRON01000006">
    <property type="protein sequence ID" value="RHL27955.1"/>
    <property type="molecule type" value="Genomic_DNA"/>
</dbReference>
<dbReference type="EMBL" id="QSJS01000004">
    <property type="protein sequence ID" value="RHD96593.1"/>
    <property type="molecule type" value="Genomic_DNA"/>
</dbReference>
<name>A0A414I0C5_9FIRM</name>
<protein>
    <submittedName>
        <fullName evidence="1">Uncharacterized protein</fullName>
    </submittedName>
</protein>
<evidence type="ECO:0000313" key="2">
    <source>
        <dbReference type="EMBL" id="RHL27955.1"/>
    </source>
</evidence>
<evidence type="ECO:0000313" key="4">
    <source>
        <dbReference type="Proteomes" id="UP000284835"/>
    </source>
</evidence>
<gene>
    <name evidence="2" type="ORF">DW028_10460</name>
    <name evidence="1" type="ORF">DW775_04430</name>
</gene>
<evidence type="ECO:0000313" key="1">
    <source>
        <dbReference type="EMBL" id="RHD96593.1"/>
    </source>
</evidence>
<dbReference type="AlphaFoldDB" id="A0A414I0C5"/>
<organism evidence="1 4">
    <name type="scientific">Agathobacter rectalis</name>
    <dbReference type="NCBI Taxonomy" id="39491"/>
    <lineage>
        <taxon>Bacteria</taxon>
        <taxon>Bacillati</taxon>
        <taxon>Bacillota</taxon>
        <taxon>Clostridia</taxon>
        <taxon>Lachnospirales</taxon>
        <taxon>Lachnospiraceae</taxon>
        <taxon>Agathobacter</taxon>
    </lineage>
</organism>